<reference evidence="2 3" key="1">
    <citation type="journal article" date="2015" name="Genome Announc.">
        <title>Draft Genome Sequence and Gene Annotation of the Entomopathogenic Fungus Verticillium hemipterigenum.</title>
        <authorList>
            <person name="Horn F."/>
            <person name="Habel A."/>
            <person name="Scharf D.H."/>
            <person name="Dworschak J."/>
            <person name="Brakhage A.A."/>
            <person name="Guthke R."/>
            <person name="Hertweck C."/>
            <person name="Linde J."/>
        </authorList>
    </citation>
    <scope>NUCLEOTIDE SEQUENCE [LARGE SCALE GENOMIC DNA]</scope>
</reference>
<organism evidence="2 3">
    <name type="scientific">[Torrubiella] hemipterigena</name>
    <dbReference type="NCBI Taxonomy" id="1531966"/>
    <lineage>
        <taxon>Eukaryota</taxon>
        <taxon>Fungi</taxon>
        <taxon>Dikarya</taxon>
        <taxon>Ascomycota</taxon>
        <taxon>Pezizomycotina</taxon>
        <taxon>Sordariomycetes</taxon>
        <taxon>Hypocreomycetidae</taxon>
        <taxon>Hypocreales</taxon>
        <taxon>Clavicipitaceae</taxon>
        <taxon>Clavicipitaceae incertae sedis</taxon>
        <taxon>'Torrubiella' clade</taxon>
    </lineage>
</organism>
<dbReference type="AlphaFoldDB" id="A0A0A1TAK0"/>
<name>A0A0A1TAK0_9HYPO</name>
<dbReference type="HOGENOM" id="CLU_190884_1_0_1"/>
<gene>
    <name evidence="2" type="ORF">VHEMI09662</name>
</gene>
<feature type="region of interest" description="Disordered" evidence="1">
    <location>
        <begin position="1"/>
        <end position="52"/>
    </location>
</feature>
<protein>
    <submittedName>
        <fullName evidence="2">Uncharacterized protein</fullName>
    </submittedName>
</protein>
<dbReference type="EMBL" id="CDHN01000006">
    <property type="protein sequence ID" value="CEJ94111.1"/>
    <property type="molecule type" value="Genomic_DNA"/>
</dbReference>
<evidence type="ECO:0000256" key="1">
    <source>
        <dbReference type="SAM" id="MobiDB-lite"/>
    </source>
</evidence>
<feature type="compositionally biased region" description="Polar residues" evidence="1">
    <location>
        <begin position="1"/>
        <end position="27"/>
    </location>
</feature>
<proteinExistence type="predicted"/>
<accession>A0A0A1TAK0</accession>
<evidence type="ECO:0000313" key="2">
    <source>
        <dbReference type="EMBL" id="CEJ94111.1"/>
    </source>
</evidence>
<dbReference type="Proteomes" id="UP000039046">
    <property type="component" value="Unassembled WGS sequence"/>
</dbReference>
<keyword evidence="3" id="KW-1185">Reference proteome</keyword>
<evidence type="ECO:0000313" key="3">
    <source>
        <dbReference type="Proteomes" id="UP000039046"/>
    </source>
</evidence>
<sequence length="82" mass="8707">MTNEIPLNKSSSDHASTMENGQASAQQPPAPHMAMDPTAPHPESEQPRLRGGHNEGGACPGRFCFIIPCPIPINCCIIPCPC</sequence>